<proteinExistence type="predicted"/>
<comment type="caution">
    <text evidence="1">The sequence shown here is derived from an EMBL/GenBank/DDBJ whole genome shotgun (WGS) entry which is preliminary data.</text>
</comment>
<gene>
    <name evidence="1" type="ORF">B193_0630</name>
</gene>
<sequence>MTARARARGNGIAERFVRILK</sequence>
<reference evidence="1 2" key="1">
    <citation type="submission" date="2012-07" db="EMBL/GenBank/DDBJ databases">
        <title>Draft genome sequence of Desulfovibrio magneticus str. Maddingley MBC34 obtained from a metagenomic sequence of a methanogenic enrichment isolated from coal-seam formation water in Victoria, Australia.</title>
        <authorList>
            <person name="Greenfield P."/>
            <person name="Hendry P."/>
            <person name="Li D."/>
            <person name="Rosewarne C.P."/>
            <person name="Tran-Dinh N."/>
            <person name="Elbourne L.D.H."/>
            <person name="Paulsen I.T."/>
            <person name="Midgley D.J."/>
        </authorList>
    </citation>
    <scope>NUCLEOTIDE SEQUENCE [LARGE SCALE GENOMIC DNA]</scope>
    <source>
        <strain evidence="2">Maddingley MBC34</strain>
    </source>
</reference>
<evidence type="ECO:0000313" key="1">
    <source>
        <dbReference type="EMBL" id="EKO40629.1"/>
    </source>
</evidence>
<accession>K6GHR2</accession>
<dbReference type="AlphaFoldDB" id="K6GHR2"/>
<evidence type="ECO:0000313" key="2">
    <source>
        <dbReference type="Proteomes" id="UP000006272"/>
    </source>
</evidence>
<organism evidence="1 2">
    <name type="scientific">Solidesulfovibrio magneticus str. Maddingley MBC34</name>
    <dbReference type="NCBI Taxonomy" id="1206767"/>
    <lineage>
        <taxon>Bacteria</taxon>
        <taxon>Pseudomonadati</taxon>
        <taxon>Thermodesulfobacteriota</taxon>
        <taxon>Desulfovibrionia</taxon>
        <taxon>Desulfovibrionales</taxon>
        <taxon>Desulfovibrionaceae</taxon>
        <taxon>Solidesulfovibrio</taxon>
    </lineage>
</organism>
<dbReference type="EMBL" id="ALAO01000058">
    <property type="protein sequence ID" value="EKO40629.1"/>
    <property type="molecule type" value="Genomic_DNA"/>
</dbReference>
<feature type="non-terminal residue" evidence="1">
    <location>
        <position position="21"/>
    </location>
</feature>
<dbReference type="Proteomes" id="UP000006272">
    <property type="component" value="Unassembled WGS sequence"/>
</dbReference>
<protein>
    <submittedName>
        <fullName evidence="1">Uncharacterized protein</fullName>
    </submittedName>
</protein>
<name>K6GHR2_9BACT</name>